<accession>A0ABR4CKJ4</accession>
<keyword evidence="2" id="KW-1185">Reference proteome</keyword>
<proteinExistence type="predicted"/>
<dbReference type="EMBL" id="JAZHXI010000006">
    <property type="protein sequence ID" value="KAL2070475.1"/>
    <property type="molecule type" value="Genomic_DNA"/>
</dbReference>
<organism evidence="1 2">
    <name type="scientific">Oculimacula yallundae</name>
    <dbReference type="NCBI Taxonomy" id="86028"/>
    <lineage>
        <taxon>Eukaryota</taxon>
        <taxon>Fungi</taxon>
        <taxon>Dikarya</taxon>
        <taxon>Ascomycota</taxon>
        <taxon>Pezizomycotina</taxon>
        <taxon>Leotiomycetes</taxon>
        <taxon>Helotiales</taxon>
        <taxon>Ploettnerulaceae</taxon>
        <taxon>Oculimacula</taxon>
    </lineage>
</organism>
<gene>
    <name evidence="1" type="ORF">VTL71DRAFT_13501</name>
</gene>
<reference evidence="1 2" key="1">
    <citation type="journal article" date="2024" name="Commun. Biol.">
        <title>Comparative genomic analysis of thermophilic fungi reveals convergent evolutionary adaptations and gene losses.</title>
        <authorList>
            <person name="Steindorff A.S."/>
            <person name="Aguilar-Pontes M.V."/>
            <person name="Robinson A.J."/>
            <person name="Andreopoulos B."/>
            <person name="LaButti K."/>
            <person name="Kuo A."/>
            <person name="Mondo S."/>
            <person name="Riley R."/>
            <person name="Otillar R."/>
            <person name="Haridas S."/>
            <person name="Lipzen A."/>
            <person name="Grimwood J."/>
            <person name="Schmutz J."/>
            <person name="Clum A."/>
            <person name="Reid I.D."/>
            <person name="Moisan M.C."/>
            <person name="Butler G."/>
            <person name="Nguyen T.T.M."/>
            <person name="Dewar K."/>
            <person name="Conant G."/>
            <person name="Drula E."/>
            <person name="Henrissat B."/>
            <person name="Hansel C."/>
            <person name="Singer S."/>
            <person name="Hutchinson M.I."/>
            <person name="de Vries R.P."/>
            <person name="Natvig D.O."/>
            <person name="Powell A.J."/>
            <person name="Tsang A."/>
            <person name="Grigoriev I.V."/>
        </authorList>
    </citation>
    <scope>NUCLEOTIDE SEQUENCE [LARGE SCALE GENOMIC DNA]</scope>
    <source>
        <strain evidence="1 2">CBS 494.80</strain>
    </source>
</reference>
<dbReference type="Proteomes" id="UP001595075">
    <property type="component" value="Unassembled WGS sequence"/>
</dbReference>
<comment type="caution">
    <text evidence="1">The sequence shown here is derived from an EMBL/GenBank/DDBJ whole genome shotgun (WGS) entry which is preliminary data.</text>
</comment>
<evidence type="ECO:0000313" key="1">
    <source>
        <dbReference type="EMBL" id="KAL2070475.1"/>
    </source>
</evidence>
<protein>
    <submittedName>
        <fullName evidence="1">Uncharacterized protein</fullName>
    </submittedName>
</protein>
<name>A0ABR4CKJ4_9HELO</name>
<evidence type="ECO:0000313" key="2">
    <source>
        <dbReference type="Proteomes" id="UP001595075"/>
    </source>
</evidence>
<sequence length="196" mass="21494">MHAWKTASVVCTCAQREIAASCMAAGRTNCSQPARLSFPRIGFLPSLKRNVVRRLFSSPTQSHSALHPSAPVLLPCSALPVAVILAPGLMYGLVLTVQPSLKLLHRYRSHLLHSAALGIHDIRHKTTSFIPERQRCSTIVRPIFSPFIWSSRSVLEKGKIIAVTWHDSTSQPNLTTPSSFGFDEPGSEKAVKKCLC</sequence>